<dbReference type="InterPro" id="IPR043504">
    <property type="entry name" value="Peptidase_S1_PA_chymotrypsin"/>
</dbReference>
<evidence type="ECO:0000256" key="4">
    <source>
        <dbReference type="ARBA" id="ARBA00022801"/>
    </source>
</evidence>
<dbReference type="GO" id="GO:0006508">
    <property type="term" value="P:proteolysis"/>
    <property type="evidence" value="ECO:0007669"/>
    <property type="project" value="UniProtKB-KW"/>
</dbReference>
<keyword evidence="9" id="KW-1185">Reference proteome</keyword>
<name>A0A1Y1XS71_9FUNG</name>
<dbReference type="InterPro" id="IPR001314">
    <property type="entry name" value="Peptidase_S1A"/>
</dbReference>
<protein>
    <submittedName>
        <fullName evidence="8">Trypsin-like serine protease</fullName>
    </submittedName>
</protein>
<dbReference type="InterPro" id="IPR001254">
    <property type="entry name" value="Trypsin_dom"/>
</dbReference>
<dbReference type="EMBL" id="MCFE01000518">
    <property type="protein sequence ID" value="ORX88573.1"/>
    <property type="molecule type" value="Genomic_DNA"/>
</dbReference>
<dbReference type="GO" id="GO:0005615">
    <property type="term" value="C:extracellular space"/>
    <property type="evidence" value="ECO:0007669"/>
    <property type="project" value="TreeGrafter"/>
</dbReference>
<sequence>MQAQRLPGTGQAHSTWIIKVRSAKPEPHPTSLFMLLLAYLPFIPFVLSLATEHPSFIVGGSVVTANELPFAAHLLVDNHPKCGAAILSAGWVVTAAHCLTRNNALINRPLTVKVGDGDGDGKAYRASKLICHPDYEAGTFKNDIALIRLEKEISFDRGSQRIPISVSDIKANETLRAAGWGQTEAESSSKQLREVEVQTTSLAVCKLYIADFQDYSGPQICTGLTPGKDTCPGDSGGPLFRSENGVLKLVGLTSYGTYNPNDERKCGGADTVGVYTHIAHHMAYIEGVTGLSRRELTSERNQQKVGYLVSAGLKYSARNSVVVLAAMLATLLSTSTRA</sequence>
<dbReference type="InterPro" id="IPR050127">
    <property type="entry name" value="Serine_Proteases_S1"/>
</dbReference>
<dbReference type="PROSITE" id="PS50240">
    <property type="entry name" value="TRYPSIN_DOM"/>
    <property type="match status" value="1"/>
</dbReference>
<evidence type="ECO:0000259" key="7">
    <source>
        <dbReference type="PROSITE" id="PS50240"/>
    </source>
</evidence>
<dbReference type="SUPFAM" id="SSF50494">
    <property type="entry name" value="Trypsin-like serine proteases"/>
    <property type="match status" value="1"/>
</dbReference>
<keyword evidence="5" id="KW-1015">Disulfide bond</keyword>
<feature type="domain" description="Peptidase S1" evidence="7">
    <location>
        <begin position="57"/>
        <end position="290"/>
    </location>
</feature>
<dbReference type="CDD" id="cd00190">
    <property type="entry name" value="Tryp_SPc"/>
    <property type="match status" value="1"/>
</dbReference>
<dbReference type="InParanoid" id="A0A1Y1XS71"/>
<keyword evidence="6" id="KW-0720">Serine protease</keyword>
<organism evidence="8 9">
    <name type="scientific">Basidiobolus meristosporus CBS 931.73</name>
    <dbReference type="NCBI Taxonomy" id="1314790"/>
    <lineage>
        <taxon>Eukaryota</taxon>
        <taxon>Fungi</taxon>
        <taxon>Fungi incertae sedis</taxon>
        <taxon>Zoopagomycota</taxon>
        <taxon>Entomophthoromycotina</taxon>
        <taxon>Basidiobolomycetes</taxon>
        <taxon>Basidiobolales</taxon>
        <taxon>Basidiobolaceae</taxon>
        <taxon>Basidiobolus</taxon>
    </lineage>
</organism>
<dbReference type="PROSITE" id="PS00134">
    <property type="entry name" value="TRYPSIN_HIS"/>
    <property type="match status" value="1"/>
</dbReference>
<dbReference type="PANTHER" id="PTHR24264:SF65">
    <property type="entry name" value="SRCR DOMAIN-CONTAINING PROTEIN"/>
    <property type="match status" value="1"/>
</dbReference>
<accession>A0A1Y1XS71</accession>
<comment type="subcellular location">
    <subcellularLocation>
        <location evidence="1">Secreted</location>
    </subcellularLocation>
</comment>
<reference evidence="8 9" key="1">
    <citation type="submission" date="2016-07" db="EMBL/GenBank/DDBJ databases">
        <title>Pervasive Adenine N6-methylation of Active Genes in Fungi.</title>
        <authorList>
            <consortium name="DOE Joint Genome Institute"/>
            <person name="Mondo S.J."/>
            <person name="Dannebaum R.O."/>
            <person name="Kuo R.C."/>
            <person name="Labutti K."/>
            <person name="Haridas S."/>
            <person name="Kuo A."/>
            <person name="Salamov A."/>
            <person name="Ahrendt S.R."/>
            <person name="Lipzen A."/>
            <person name="Sullivan W."/>
            <person name="Andreopoulos W.B."/>
            <person name="Clum A."/>
            <person name="Lindquist E."/>
            <person name="Daum C."/>
            <person name="Ramamoorthy G.K."/>
            <person name="Gryganskyi A."/>
            <person name="Culley D."/>
            <person name="Magnuson J.K."/>
            <person name="James T.Y."/>
            <person name="O'Malley M.A."/>
            <person name="Stajich J.E."/>
            <person name="Spatafora J.W."/>
            <person name="Visel A."/>
            <person name="Grigoriev I.V."/>
        </authorList>
    </citation>
    <scope>NUCLEOTIDE SEQUENCE [LARGE SCALE GENOMIC DNA]</scope>
    <source>
        <strain evidence="8 9">CBS 931.73</strain>
    </source>
</reference>
<dbReference type="InterPro" id="IPR033116">
    <property type="entry name" value="TRYPSIN_SER"/>
</dbReference>
<evidence type="ECO:0000256" key="3">
    <source>
        <dbReference type="ARBA" id="ARBA00022670"/>
    </source>
</evidence>
<keyword evidence="4 6" id="KW-0378">Hydrolase</keyword>
<evidence type="ECO:0000256" key="6">
    <source>
        <dbReference type="RuleBase" id="RU363034"/>
    </source>
</evidence>
<dbReference type="PRINTS" id="PR00722">
    <property type="entry name" value="CHYMOTRYPSIN"/>
</dbReference>
<dbReference type="InterPro" id="IPR018114">
    <property type="entry name" value="TRYPSIN_HIS"/>
</dbReference>
<keyword evidence="3 6" id="KW-0645">Protease</keyword>
<dbReference type="AlphaFoldDB" id="A0A1Y1XS71"/>
<dbReference type="GO" id="GO:0004252">
    <property type="term" value="F:serine-type endopeptidase activity"/>
    <property type="evidence" value="ECO:0007669"/>
    <property type="project" value="InterPro"/>
</dbReference>
<comment type="caution">
    <text evidence="8">The sequence shown here is derived from an EMBL/GenBank/DDBJ whole genome shotgun (WGS) entry which is preliminary data.</text>
</comment>
<keyword evidence="2" id="KW-0964">Secreted</keyword>
<evidence type="ECO:0000313" key="9">
    <source>
        <dbReference type="Proteomes" id="UP000193498"/>
    </source>
</evidence>
<dbReference type="InterPro" id="IPR009003">
    <property type="entry name" value="Peptidase_S1_PA"/>
</dbReference>
<gene>
    <name evidence="8" type="ORF">K493DRAFT_319368</name>
</gene>
<dbReference type="Pfam" id="PF00089">
    <property type="entry name" value="Trypsin"/>
    <property type="match status" value="1"/>
</dbReference>
<dbReference type="FunFam" id="2.40.10.10:FF:000068">
    <property type="entry name" value="transmembrane protease serine 2"/>
    <property type="match status" value="1"/>
</dbReference>
<evidence type="ECO:0000256" key="1">
    <source>
        <dbReference type="ARBA" id="ARBA00004613"/>
    </source>
</evidence>
<dbReference type="OrthoDB" id="6380398at2759"/>
<evidence type="ECO:0000256" key="5">
    <source>
        <dbReference type="ARBA" id="ARBA00023157"/>
    </source>
</evidence>
<dbReference type="PANTHER" id="PTHR24264">
    <property type="entry name" value="TRYPSIN-RELATED"/>
    <property type="match status" value="1"/>
</dbReference>
<proteinExistence type="predicted"/>
<dbReference type="STRING" id="1314790.A0A1Y1XS71"/>
<dbReference type="Gene3D" id="2.40.10.10">
    <property type="entry name" value="Trypsin-like serine proteases"/>
    <property type="match status" value="1"/>
</dbReference>
<evidence type="ECO:0000256" key="2">
    <source>
        <dbReference type="ARBA" id="ARBA00022525"/>
    </source>
</evidence>
<dbReference type="Proteomes" id="UP000193498">
    <property type="component" value="Unassembled WGS sequence"/>
</dbReference>
<dbReference type="SMART" id="SM00020">
    <property type="entry name" value="Tryp_SPc"/>
    <property type="match status" value="1"/>
</dbReference>
<evidence type="ECO:0000313" key="8">
    <source>
        <dbReference type="EMBL" id="ORX88573.1"/>
    </source>
</evidence>
<dbReference type="PROSITE" id="PS00135">
    <property type="entry name" value="TRYPSIN_SER"/>
    <property type="match status" value="1"/>
</dbReference>